<feature type="domain" description="YjiS-like" evidence="1">
    <location>
        <begin position="25"/>
        <end position="60"/>
    </location>
</feature>
<dbReference type="RefSeq" id="WP_024088555.1">
    <property type="nucleotide sequence ID" value="NC_023135.1"/>
</dbReference>
<dbReference type="Proteomes" id="UP000018780">
    <property type="component" value="Chromosome"/>
</dbReference>
<name>V9VLR1_9RHOB</name>
<evidence type="ECO:0000259" key="1">
    <source>
        <dbReference type="Pfam" id="PF06568"/>
    </source>
</evidence>
<dbReference type="EMBL" id="CP006773">
    <property type="protein sequence ID" value="AHC99495.1"/>
    <property type="molecule type" value="Genomic_DNA"/>
</dbReference>
<sequence>MAHVISTAHSTQSLTARIRAAVASLADSWGKAREFQRTYNELDALSDHELSDIGVRRDDIADLSRRHVYG</sequence>
<accession>V9VLR1</accession>
<dbReference type="STRING" id="999552.METH_01165"/>
<dbReference type="PATRIC" id="fig|999552.6.peg.227"/>
<dbReference type="Pfam" id="PF06568">
    <property type="entry name" value="YjiS-like"/>
    <property type="match status" value="1"/>
</dbReference>
<dbReference type="InterPro" id="IPR009506">
    <property type="entry name" value="YjiS-like"/>
</dbReference>
<dbReference type="OrthoDB" id="8244198at2"/>
<dbReference type="AlphaFoldDB" id="V9VLR1"/>
<proteinExistence type="predicted"/>
<dbReference type="HOGENOM" id="CLU_178481_1_0_5"/>
<gene>
    <name evidence="2" type="ORF">METH_01165</name>
</gene>
<dbReference type="KEGG" id="lmd:METH_01165"/>
<evidence type="ECO:0000313" key="3">
    <source>
        <dbReference type="Proteomes" id="UP000018780"/>
    </source>
</evidence>
<evidence type="ECO:0000313" key="2">
    <source>
        <dbReference type="EMBL" id="AHC99495.1"/>
    </source>
</evidence>
<protein>
    <recommendedName>
        <fullName evidence="1">YjiS-like domain-containing protein</fullName>
    </recommendedName>
</protein>
<keyword evidence="3" id="KW-1185">Reference proteome</keyword>
<reference evidence="2 3" key="1">
    <citation type="submission" date="2013-09" db="EMBL/GenBank/DDBJ databases">
        <authorList>
            <consortium name="DOE Joint Genome Institute"/>
            <person name="Klenk H.-P."/>
            <person name="Huntemann M."/>
            <person name="Han J."/>
            <person name="Chen A."/>
            <person name="Kyrpides N."/>
            <person name="Mavromatis K."/>
            <person name="Markowitz V."/>
            <person name="Palaniappan K."/>
            <person name="Ivanova N."/>
            <person name="Schaumberg A."/>
            <person name="Pati A."/>
            <person name="Liolios K."/>
            <person name="Nordberg H.P."/>
            <person name="Cantor M.N."/>
            <person name="Hua S.X."/>
            <person name="Woyke T."/>
        </authorList>
    </citation>
    <scope>NUCLEOTIDE SEQUENCE [LARGE SCALE GENOMIC DNA]</scope>
    <source>
        <strain evidence="2 3">DSM 14336</strain>
    </source>
</reference>
<organism evidence="2 3">
    <name type="scientific">Leisingera methylohalidivorans DSM 14336</name>
    <dbReference type="NCBI Taxonomy" id="999552"/>
    <lineage>
        <taxon>Bacteria</taxon>
        <taxon>Pseudomonadati</taxon>
        <taxon>Pseudomonadota</taxon>
        <taxon>Alphaproteobacteria</taxon>
        <taxon>Rhodobacterales</taxon>
        <taxon>Roseobacteraceae</taxon>
        <taxon>Leisingera</taxon>
    </lineage>
</organism>